<dbReference type="EMBL" id="SRPR01000427">
    <property type="protein sequence ID" value="KAG5953392.1"/>
    <property type="molecule type" value="Genomic_DNA"/>
</dbReference>
<sequence>MHVLGSIGHGFGQRRKNSSSKNLNIRKISLPCLSTTGSSFSSTSSTMSAPEPSSARSRTGSHGFGPLSLHPTYHQQQQQQPPPRLHDRPLISPRQKDQYEPPSFFHDDDFSESADEEGFDDRQTVIGDDEEYTFCRAQVLHFSHCPQPKEMIVSSSPRTSAVDHDTLMDGSESRNYYMRQLAKRPAMPCSRWSDSTIQTLDFVDDIAPDETLPSDEDEEQEQEEEEEEEQKATKEEVCMDVPMPNFSRKRITAPSRPPLRSLDSLDDFIKKSGWKRRGVIFDRSEARQHSVDF</sequence>
<feature type="region of interest" description="Disordered" evidence="1">
    <location>
        <begin position="207"/>
        <end position="263"/>
    </location>
</feature>
<feature type="compositionally biased region" description="Basic and acidic residues" evidence="1">
    <location>
        <begin position="84"/>
        <end position="99"/>
    </location>
</feature>
<dbReference type="Proteomes" id="UP000742024">
    <property type="component" value="Unassembled WGS sequence"/>
</dbReference>
<evidence type="ECO:0000256" key="1">
    <source>
        <dbReference type="SAM" id="MobiDB-lite"/>
    </source>
</evidence>
<evidence type="ECO:0000313" key="3">
    <source>
        <dbReference type="EMBL" id="KAG5960939.1"/>
    </source>
</evidence>
<feature type="region of interest" description="Disordered" evidence="1">
    <location>
        <begin position="1"/>
        <end position="118"/>
    </location>
</feature>
<organism evidence="3 5">
    <name type="scientific">Claviceps arundinis</name>
    <dbReference type="NCBI Taxonomy" id="1623583"/>
    <lineage>
        <taxon>Eukaryota</taxon>
        <taxon>Fungi</taxon>
        <taxon>Dikarya</taxon>
        <taxon>Ascomycota</taxon>
        <taxon>Pezizomycotina</taxon>
        <taxon>Sordariomycetes</taxon>
        <taxon>Hypocreomycetidae</taxon>
        <taxon>Hypocreales</taxon>
        <taxon>Clavicipitaceae</taxon>
        <taxon>Claviceps</taxon>
    </lineage>
</organism>
<gene>
    <name evidence="3" type="ORF">E4U56_004096</name>
    <name evidence="2" type="ORF">E4U57_005464</name>
</gene>
<evidence type="ECO:0000313" key="2">
    <source>
        <dbReference type="EMBL" id="KAG5953392.1"/>
    </source>
</evidence>
<proteinExistence type="predicted"/>
<evidence type="ECO:0000313" key="5">
    <source>
        <dbReference type="Proteomes" id="UP000784919"/>
    </source>
</evidence>
<dbReference type="AlphaFoldDB" id="A0A9P7SN77"/>
<dbReference type="EMBL" id="SRPS01000266">
    <property type="protein sequence ID" value="KAG5960939.1"/>
    <property type="molecule type" value="Genomic_DNA"/>
</dbReference>
<keyword evidence="4" id="KW-1185">Reference proteome</keyword>
<evidence type="ECO:0000313" key="4">
    <source>
        <dbReference type="Proteomes" id="UP000742024"/>
    </source>
</evidence>
<reference evidence="3 4" key="1">
    <citation type="journal article" date="2020" name="bioRxiv">
        <title>Whole genome comparisons of ergot fungi reveals the divergence and evolution of species within the genus Claviceps are the result of varying mechanisms driving genome evolution and host range expansion.</title>
        <authorList>
            <person name="Wyka S.A."/>
            <person name="Mondo S.J."/>
            <person name="Liu M."/>
            <person name="Dettman J."/>
            <person name="Nalam V."/>
            <person name="Broders K.D."/>
        </authorList>
    </citation>
    <scope>NUCLEOTIDE SEQUENCE</scope>
    <source>
        <strain evidence="3">CCC 1102</strain>
        <strain evidence="2 4">LM583</strain>
    </source>
</reference>
<accession>A0A9P7SN77</accession>
<dbReference type="Proteomes" id="UP000784919">
    <property type="component" value="Unassembled WGS sequence"/>
</dbReference>
<feature type="compositionally biased region" description="Acidic residues" evidence="1">
    <location>
        <begin position="109"/>
        <end position="118"/>
    </location>
</feature>
<feature type="compositionally biased region" description="Low complexity" evidence="1">
    <location>
        <begin position="34"/>
        <end position="54"/>
    </location>
</feature>
<comment type="caution">
    <text evidence="3">The sequence shown here is derived from an EMBL/GenBank/DDBJ whole genome shotgun (WGS) entry which is preliminary data.</text>
</comment>
<protein>
    <submittedName>
        <fullName evidence="3">Uncharacterized protein</fullName>
    </submittedName>
</protein>
<feature type="compositionally biased region" description="Acidic residues" evidence="1">
    <location>
        <begin position="207"/>
        <end position="229"/>
    </location>
</feature>
<name>A0A9P7SN77_9HYPO</name>
<dbReference type="OrthoDB" id="5226162at2759"/>